<evidence type="ECO:0000313" key="5">
    <source>
        <dbReference type="EMBL" id="AWH85320.1"/>
    </source>
</evidence>
<accession>A0A2S1QY32</accession>
<evidence type="ECO:0000256" key="1">
    <source>
        <dbReference type="PIRSR" id="PIRSR640198-1"/>
    </source>
</evidence>
<feature type="active site" evidence="1">
    <location>
        <position position="185"/>
    </location>
</feature>
<feature type="binding site" evidence="2">
    <location>
        <begin position="189"/>
        <end position="196"/>
    </location>
    <ligand>
        <name>ATP</name>
        <dbReference type="ChEBI" id="CHEBI:30616"/>
    </ligand>
</feature>
<evidence type="ECO:0000259" key="4">
    <source>
        <dbReference type="PROSITE" id="PS51459"/>
    </source>
</evidence>
<reference evidence="5 6" key="1">
    <citation type="submission" date="2018-04" db="EMBL/GenBank/DDBJ databases">
        <title>Genome sequencing of Flavobacterium sp. HYN0059.</title>
        <authorList>
            <person name="Yi H."/>
            <person name="Baek C."/>
        </authorList>
    </citation>
    <scope>NUCLEOTIDE SEQUENCE [LARGE SCALE GENOMIC DNA]</scope>
    <source>
        <strain evidence="5 6">HYN0059</strain>
    </source>
</reference>
<proteinExistence type="predicted"/>
<dbReference type="PANTHER" id="PTHR13504">
    <property type="entry name" value="FIDO DOMAIN-CONTAINING PROTEIN DDB_G0283145"/>
    <property type="match status" value="1"/>
</dbReference>
<dbReference type="EMBL" id="CP029186">
    <property type="protein sequence ID" value="AWH85320.1"/>
    <property type="molecule type" value="Genomic_DNA"/>
</dbReference>
<organism evidence="5 6">
    <name type="scientific">Flavobacterium album</name>
    <dbReference type="NCBI Taxonomy" id="2175091"/>
    <lineage>
        <taxon>Bacteria</taxon>
        <taxon>Pseudomonadati</taxon>
        <taxon>Bacteroidota</taxon>
        <taxon>Flavobacteriia</taxon>
        <taxon>Flavobacteriales</taxon>
        <taxon>Flavobacteriaceae</taxon>
        <taxon>Flavobacterium</taxon>
    </lineage>
</organism>
<dbReference type="InterPro" id="IPR040198">
    <property type="entry name" value="Fido_containing"/>
</dbReference>
<feature type="domain" description="Fido" evidence="4">
    <location>
        <begin position="106"/>
        <end position="248"/>
    </location>
</feature>
<evidence type="ECO:0000256" key="3">
    <source>
        <dbReference type="PIRSR" id="PIRSR640198-3"/>
    </source>
</evidence>
<evidence type="ECO:0000256" key="2">
    <source>
        <dbReference type="PIRSR" id="PIRSR640198-2"/>
    </source>
</evidence>
<dbReference type="InterPro" id="IPR003812">
    <property type="entry name" value="Fido"/>
</dbReference>
<keyword evidence="6" id="KW-1185">Reference proteome</keyword>
<protein>
    <submittedName>
        <fullName evidence="5">Cell filamentation protein Fic</fullName>
    </submittedName>
</protein>
<dbReference type="PROSITE" id="PS51459">
    <property type="entry name" value="FIDO"/>
    <property type="match status" value="1"/>
</dbReference>
<dbReference type="PANTHER" id="PTHR13504:SF38">
    <property type="entry name" value="FIDO DOMAIN-CONTAINING PROTEIN"/>
    <property type="match status" value="1"/>
</dbReference>
<feature type="site" description="Important for autoinhibition of adenylyltransferase activity" evidence="3">
    <location>
        <position position="62"/>
    </location>
</feature>
<keyword evidence="2" id="KW-0547">Nucleotide-binding</keyword>
<feature type="binding site" evidence="2">
    <location>
        <begin position="226"/>
        <end position="227"/>
    </location>
    <ligand>
        <name>ATP</name>
        <dbReference type="ChEBI" id="CHEBI:30616"/>
    </ligand>
</feature>
<evidence type="ECO:0000313" key="6">
    <source>
        <dbReference type="Proteomes" id="UP000244929"/>
    </source>
</evidence>
<dbReference type="OrthoDB" id="9814400at2"/>
<dbReference type="AlphaFoldDB" id="A0A2S1QY32"/>
<gene>
    <name evidence="5" type="ORF">HYN59_09400</name>
</gene>
<dbReference type="Gene3D" id="1.10.3290.10">
    <property type="entry name" value="Fido-like domain"/>
    <property type="match status" value="1"/>
</dbReference>
<dbReference type="Proteomes" id="UP000244929">
    <property type="component" value="Chromosome"/>
</dbReference>
<sequence>MILSNDTIIMKPPYTITEKIMKLVAGIFHQLGEVQGASLHKPRTELRKKNRIKTIQSSLEIEGNTMTEEQITALLDNKRILAPAKDILEVQNAVALYNGIRKFDPFKISALNKAHAVLMKDLVDKPGKFRTGNVGIVKGNKVEHLAPSGQMVNGLMKDLFEYLKKDDDLLLIKSCVFHYEFEFIHPYLDGNGRIGRFWQTVILLKDYPVFEFLPVESLIKQRQDDYYKALSISDKSGHSTYFIEFMLQVINDALAEALRVGNRSVTAEERLEMFRDIIGNRNFSRKDYMENFRDISMATASRDLKKGTDDSWLIKEGDKNKTVYRYM</sequence>
<dbReference type="GO" id="GO:0005524">
    <property type="term" value="F:ATP binding"/>
    <property type="evidence" value="ECO:0007669"/>
    <property type="project" value="UniProtKB-KW"/>
</dbReference>
<dbReference type="SUPFAM" id="SSF140931">
    <property type="entry name" value="Fic-like"/>
    <property type="match status" value="1"/>
</dbReference>
<dbReference type="InterPro" id="IPR036597">
    <property type="entry name" value="Fido-like_dom_sf"/>
</dbReference>
<keyword evidence="2" id="KW-0067">ATP-binding</keyword>
<dbReference type="KEGG" id="falb:HYN59_09400"/>
<name>A0A2S1QY32_9FLAO</name>
<dbReference type="Pfam" id="PF02661">
    <property type="entry name" value="Fic"/>
    <property type="match status" value="1"/>
</dbReference>